<evidence type="ECO:0000256" key="2">
    <source>
        <dbReference type="ARBA" id="ARBA00022448"/>
    </source>
</evidence>
<dbReference type="Gene3D" id="2.170.130.10">
    <property type="entry name" value="TonB-dependent receptor, plug domain"/>
    <property type="match status" value="1"/>
</dbReference>
<keyword evidence="6" id="KW-0998">Cell outer membrane</keyword>
<dbReference type="SUPFAM" id="SSF56935">
    <property type="entry name" value="Porins"/>
    <property type="match status" value="1"/>
</dbReference>
<dbReference type="AlphaFoldDB" id="A0A3B0WH26"/>
<sequence length="716" mass="75361">MKMKLTPITSAIKTALLTGFIASSAFGTAAFAQAENSDDESVEEQGKMTVTGTRIKRLDMETSVPVQVFDAEFIEASGAPTLQDFLFQSNIAGPGLFNENTTLSQQAGTANFDARGFGSSYVVVLLNGRRLPGDPLGGGSATNINLVPLGAIERIEYLSDGASAIYGADAISGVVNIITKTGYDGANINLRFGTTSENDGEVSDISLAVGGSSDKGSVTVAFNWAQQDDIDAGTRPLIRSAIAPDGTDGRSPTGLPGTFLDFGAGISYPDPNCPDGSARPAQFTSLGEDCAFDFAPLYDAVPAQTRQSILATGDYQLSDNGTAYGEFRFSRNVTEVRNGAAPAFFDITGSQALIGVDAQLGTDLFNSDSVFILRRSVDAGPRATDNTNTALSAVIGYSYLFGNHEVDVSYQAVDSEQNRVGVGGQVSISALEAAVASGLFDPTEFYDPNFYRVNGLTIATQRQAIGNEDTLDLGMNGFFELGFGNSDLGYAVGYQYKDQSFVDRADVASSTGDVAGGASSNGAGQSEVNSIYGELSFSPFEGVELGLAGRSDDYDWGNDFSSGGDSQSTFRLSGSWRPTDNFMVRGSLGTGFKAPTLGNLFLGRSFGVTRAVDTQLCNAAIADPGSSQADIDNACRSLEIRSVSGGNPDLETEESDSYSFGMVFEPIDNLSFTVDYYNIEVNNKIGSLGVQEIIDNEALFPDLITRVNGSLSPPDA</sequence>
<keyword evidence="2" id="KW-0813">Transport</keyword>
<feature type="domain" description="TonB-dependent receptor-like beta-barrel" evidence="7">
    <location>
        <begin position="315"/>
        <end position="694"/>
    </location>
</feature>
<proteinExistence type="predicted"/>
<name>A0A3B0WH26_9ZZZZ</name>
<evidence type="ECO:0000256" key="1">
    <source>
        <dbReference type="ARBA" id="ARBA00004571"/>
    </source>
</evidence>
<dbReference type="InterPro" id="IPR036942">
    <property type="entry name" value="Beta-barrel_TonB_sf"/>
</dbReference>
<protein>
    <submittedName>
        <fullName evidence="9">TonB-dependent receptor</fullName>
    </submittedName>
</protein>
<dbReference type="PROSITE" id="PS52016">
    <property type="entry name" value="TONB_DEPENDENT_REC_3"/>
    <property type="match status" value="1"/>
</dbReference>
<dbReference type="InterPro" id="IPR039426">
    <property type="entry name" value="TonB-dep_rcpt-like"/>
</dbReference>
<evidence type="ECO:0000256" key="3">
    <source>
        <dbReference type="ARBA" id="ARBA00022692"/>
    </source>
</evidence>
<dbReference type="InterPro" id="IPR037066">
    <property type="entry name" value="Plug_dom_sf"/>
</dbReference>
<reference evidence="9" key="1">
    <citation type="submission" date="2018-06" db="EMBL/GenBank/DDBJ databases">
        <authorList>
            <person name="Zhirakovskaya E."/>
        </authorList>
    </citation>
    <scope>NUCLEOTIDE SEQUENCE</scope>
</reference>
<evidence type="ECO:0000256" key="6">
    <source>
        <dbReference type="ARBA" id="ARBA00023237"/>
    </source>
</evidence>
<dbReference type="Pfam" id="PF00593">
    <property type="entry name" value="TonB_dep_Rec_b-barrel"/>
    <property type="match status" value="1"/>
</dbReference>
<keyword evidence="3" id="KW-0812">Transmembrane</keyword>
<dbReference type="EMBL" id="UOFA01000034">
    <property type="protein sequence ID" value="VAW43786.1"/>
    <property type="molecule type" value="Genomic_DNA"/>
</dbReference>
<dbReference type="InterPro" id="IPR012910">
    <property type="entry name" value="Plug_dom"/>
</dbReference>
<evidence type="ECO:0000259" key="7">
    <source>
        <dbReference type="Pfam" id="PF00593"/>
    </source>
</evidence>
<dbReference type="Pfam" id="PF07715">
    <property type="entry name" value="Plug"/>
    <property type="match status" value="1"/>
</dbReference>
<evidence type="ECO:0000256" key="5">
    <source>
        <dbReference type="ARBA" id="ARBA00023136"/>
    </source>
</evidence>
<organism evidence="9">
    <name type="scientific">hydrothermal vent metagenome</name>
    <dbReference type="NCBI Taxonomy" id="652676"/>
    <lineage>
        <taxon>unclassified sequences</taxon>
        <taxon>metagenomes</taxon>
        <taxon>ecological metagenomes</taxon>
    </lineage>
</organism>
<dbReference type="Gene3D" id="2.40.170.20">
    <property type="entry name" value="TonB-dependent receptor, beta-barrel domain"/>
    <property type="match status" value="1"/>
</dbReference>
<keyword evidence="5" id="KW-0472">Membrane</keyword>
<accession>A0A3B0WH26</accession>
<feature type="domain" description="TonB-dependent receptor plug" evidence="8">
    <location>
        <begin position="60"/>
        <end position="174"/>
    </location>
</feature>
<keyword evidence="4" id="KW-0798">TonB box</keyword>
<dbReference type="InterPro" id="IPR000531">
    <property type="entry name" value="Beta-barrel_TonB"/>
</dbReference>
<dbReference type="PANTHER" id="PTHR47234:SF2">
    <property type="entry name" value="TONB-DEPENDENT RECEPTOR"/>
    <property type="match status" value="1"/>
</dbReference>
<keyword evidence="9" id="KW-0675">Receptor</keyword>
<evidence type="ECO:0000259" key="8">
    <source>
        <dbReference type="Pfam" id="PF07715"/>
    </source>
</evidence>
<dbReference type="GO" id="GO:0009279">
    <property type="term" value="C:cell outer membrane"/>
    <property type="evidence" value="ECO:0007669"/>
    <property type="project" value="UniProtKB-SubCell"/>
</dbReference>
<comment type="subcellular location">
    <subcellularLocation>
        <location evidence="1">Cell outer membrane</location>
        <topology evidence="1">Multi-pass membrane protein</topology>
    </subcellularLocation>
</comment>
<evidence type="ECO:0000256" key="4">
    <source>
        <dbReference type="ARBA" id="ARBA00023077"/>
    </source>
</evidence>
<evidence type="ECO:0000313" key="9">
    <source>
        <dbReference type="EMBL" id="VAW43786.1"/>
    </source>
</evidence>
<dbReference type="PANTHER" id="PTHR47234">
    <property type="match status" value="1"/>
</dbReference>
<gene>
    <name evidence="9" type="ORF">MNBD_GAMMA02-1058</name>
</gene>